<organism evidence="2 3">
    <name type="scientific">Ruegeria faecimaris</name>
    <dbReference type="NCBI Taxonomy" id="686389"/>
    <lineage>
        <taxon>Bacteria</taxon>
        <taxon>Pseudomonadati</taxon>
        <taxon>Pseudomonadota</taxon>
        <taxon>Alphaproteobacteria</taxon>
        <taxon>Rhodobacterales</taxon>
        <taxon>Roseobacteraceae</taxon>
        <taxon>Ruegeria</taxon>
    </lineage>
</organism>
<evidence type="ECO:0000313" key="2">
    <source>
        <dbReference type="EMBL" id="SMO59496.1"/>
    </source>
</evidence>
<dbReference type="AlphaFoldDB" id="A0A521CJ71"/>
<evidence type="ECO:0000313" key="3">
    <source>
        <dbReference type="Proteomes" id="UP000319555"/>
    </source>
</evidence>
<accession>A0A521CJ71</accession>
<keyword evidence="3" id="KW-1185">Reference proteome</keyword>
<name>A0A521CJ71_9RHOB</name>
<gene>
    <name evidence="2" type="ORF">SAMN06265380_10332</name>
</gene>
<protein>
    <submittedName>
        <fullName evidence="2">Uncharacterized protein</fullName>
    </submittedName>
</protein>
<feature type="region of interest" description="Disordered" evidence="1">
    <location>
        <begin position="1"/>
        <end position="41"/>
    </location>
</feature>
<dbReference type="Proteomes" id="UP000319555">
    <property type="component" value="Unassembled WGS sequence"/>
</dbReference>
<sequence>MINTANEGAPSIPTAMQSSRTVSGGEMSNITNSSNGRFPPIENALSEIINNKRLEEAKRGV</sequence>
<feature type="compositionally biased region" description="Polar residues" evidence="1">
    <location>
        <begin position="14"/>
        <end position="36"/>
    </location>
</feature>
<dbReference type="OrthoDB" id="9924680at2"/>
<dbReference type="EMBL" id="FXTE01000003">
    <property type="protein sequence ID" value="SMO59496.1"/>
    <property type="molecule type" value="Genomic_DNA"/>
</dbReference>
<dbReference type="RefSeq" id="WP_142636042.1">
    <property type="nucleotide sequence ID" value="NZ_CANMDC010000023.1"/>
</dbReference>
<reference evidence="2 3" key="1">
    <citation type="submission" date="2017-05" db="EMBL/GenBank/DDBJ databases">
        <authorList>
            <person name="Varghese N."/>
            <person name="Submissions S."/>
        </authorList>
    </citation>
    <scope>NUCLEOTIDE SEQUENCE [LARGE SCALE GENOMIC DNA]</scope>
    <source>
        <strain evidence="2 3">DSM 28009</strain>
    </source>
</reference>
<proteinExistence type="predicted"/>
<evidence type="ECO:0000256" key="1">
    <source>
        <dbReference type="SAM" id="MobiDB-lite"/>
    </source>
</evidence>